<protein>
    <recommendedName>
        <fullName evidence="6">Cyclin-dependent protein kinase inhibitor SMR4</fullName>
    </recommendedName>
</protein>
<feature type="region of interest" description="Disordered" evidence="3">
    <location>
        <begin position="32"/>
        <end position="62"/>
    </location>
</feature>
<sequence length="82" mass="9526">MEVDPVAEYMEEMTVEEEERCSTPKRDECRIRVMSAPPPPPRKKRFLGGKKREQPKNGYFQPPDLETFFAMAPRPACKLVRA</sequence>
<dbReference type="PANTHER" id="PTHR33142:SF15">
    <property type="entry name" value="CYCLIN-DEPENDENT PROTEIN KINASE INHIBITOR SMR4"/>
    <property type="match status" value="1"/>
</dbReference>
<dbReference type="GO" id="GO:0032875">
    <property type="term" value="P:regulation of DNA endoreduplication"/>
    <property type="evidence" value="ECO:0007669"/>
    <property type="project" value="InterPro"/>
</dbReference>
<evidence type="ECO:0000256" key="2">
    <source>
        <dbReference type="ARBA" id="ARBA00023306"/>
    </source>
</evidence>
<name>A0AA87Z219_FICCA</name>
<keyword evidence="5" id="KW-1185">Reference proteome</keyword>
<evidence type="ECO:0008006" key="6">
    <source>
        <dbReference type="Google" id="ProtNLM"/>
    </source>
</evidence>
<dbReference type="GO" id="GO:0005634">
    <property type="term" value="C:nucleus"/>
    <property type="evidence" value="ECO:0007669"/>
    <property type="project" value="TreeGrafter"/>
</dbReference>
<dbReference type="AlphaFoldDB" id="A0AA87Z219"/>
<keyword evidence="2" id="KW-0131">Cell cycle</keyword>
<dbReference type="EMBL" id="BTGU01000001">
    <property type="protein sequence ID" value="GMN24109.1"/>
    <property type="molecule type" value="Genomic_DNA"/>
</dbReference>
<organism evidence="4 5">
    <name type="scientific">Ficus carica</name>
    <name type="common">Common fig</name>
    <dbReference type="NCBI Taxonomy" id="3494"/>
    <lineage>
        <taxon>Eukaryota</taxon>
        <taxon>Viridiplantae</taxon>
        <taxon>Streptophyta</taxon>
        <taxon>Embryophyta</taxon>
        <taxon>Tracheophyta</taxon>
        <taxon>Spermatophyta</taxon>
        <taxon>Magnoliopsida</taxon>
        <taxon>eudicotyledons</taxon>
        <taxon>Gunneridae</taxon>
        <taxon>Pentapetalae</taxon>
        <taxon>rosids</taxon>
        <taxon>fabids</taxon>
        <taxon>Rosales</taxon>
        <taxon>Moraceae</taxon>
        <taxon>Ficeae</taxon>
        <taxon>Ficus</taxon>
    </lineage>
</organism>
<evidence type="ECO:0000256" key="1">
    <source>
        <dbReference type="ARBA" id="ARBA00023013"/>
    </source>
</evidence>
<dbReference type="Proteomes" id="UP001187192">
    <property type="component" value="Unassembled WGS sequence"/>
</dbReference>
<comment type="caution">
    <text evidence="4">The sequence shown here is derived from an EMBL/GenBank/DDBJ whole genome shotgun (WGS) entry which is preliminary data.</text>
</comment>
<dbReference type="GO" id="GO:0004860">
    <property type="term" value="F:protein kinase inhibitor activity"/>
    <property type="evidence" value="ECO:0007669"/>
    <property type="project" value="UniProtKB-KW"/>
</dbReference>
<evidence type="ECO:0000256" key="3">
    <source>
        <dbReference type="SAM" id="MobiDB-lite"/>
    </source>
</evidence>
<gene>
    <name evidence="4" type="ORF">TIFTF001_000422</name>
</gene>
<accession>A0AA87Z219</accession>
<dbReference type="InterPro" id="IPR040389">
    <property type="entry name" value="SMR"/>
</dbReference>
<keyword evidence="1" id="KW-0649">Protein kinase inhibitor</keyword>
<dbReference type="PANTHER" id="PTHR33142">
    <property type="entry name" value="CYCLIN-DEPENDENT PROTEIN KINASE INHIBITOR SMR13"/>
    <property type="match status" value="1"/>
</dbReference>
<evidence type="ECO:0000313" key="4">
    <source>
        <dbReference type="EMBL" id="GMN24109.1"/>
    </source>
</evidence>
<reference evidence="4" key="1">
    <citation type="submission" date="2023-07" db="EMBL/GenBank/DDBJ databases">
        <title>draft genome sequence of fig (Ficus carica).</title>
        <authorList>
            <person name="Takahashi T."/>
            <person name="Nishimura K."/>
        </authorList>
    </citation>
    <scope>NUCLEOTIDE SEQUENCE</scope>
</reference>
<proteinExistence type="predicted"/>
<evidence type="ECO:0000313" key="5">
    <source>
        <dbReference type="Proteomes" id="UP001187192"/>
    </source>
</evidence>